<dbReference type="EMBL" id="CP058935">
    <property type="protein sequence ID" value="QLI70718.1"/>
    <property type="molecule type" value="Genomic_DNA"/>
</dbReference>
<evidence type="ECO:0000256" key="4">
    <source>
        <dbReference type="ARBA" id="ARBA00022989"/>
    </source>
</evidence>
<feature type="compositionally biased region" description="Polar residues" evidence="6">
    <location>
        <begin position="373"/>
        <end position="382"/>
    </location>
</feature>
<feature type="region of interest" description="Disordered" evidence="6">
    <location>
        <begin position="362"/>
        <end position="385"/>
    </location>
</feature>
<dbReference type="OrthoDB" id="4941184at2759"/>
<keyword evidence="5 7" id="KW-0472">Membrane</keyword>
<feature type="compositionally biased region" description="Basic residues" evidence="6">
    <location>
        <begin position="645"/>
        <end position="654"/>
    </location>
</feature>
<name>A0A7D5UZG4_9HYPO</name>
<evidence type="ECO:0008006" key="10">
    <source>
        <dbReference type="Google" id="ProtNLM"/>
    </source>
</evidence>
<feature type="transmembrane region" description="Helical" evidence="7">
    <location>
        <begin position="113"/>
        <end position="132"/>
    </location>
</feature>
<keyword evidence="2" id="KW-0813">Transport</keyword>
<feature type="compositionally biased region" description="Polar residues" evidence="6">
    <location>
        <begin position="582"/>
        <end position="606"/>
    </location>
</feature>
<keyword evidence="9" id="KW-1185">Reference proteome</keyword>
<feature type="compositionally biased region" description="Basic residues" evidence="6">
    <location>
        <begin position="737"/>
        <end position="762"/>
    </location>
</feature>
<sequence length="762" mass="84304">MVDMERFRAYPAASSAFYHEKDQDQPKEVISWRAVPRKDQLLILFASRFVDFLQVASLQAYIFFQLKHFDDRLSDAEISKQAGILQGCFTGAQALTAILWGKAADASWCGRKRVLLIGLAGTAASCVGYGFSTSFYEAALWRALGGAINGAVGITRTMIAEVTVEKRYRSLTFLILPMSFHVAGIIGPILGGLLANPIETFPQVFGEAAIFESQWIYQNPYALPSIVNALLLTISAIATYLFLEETLGGRSRHFDFGLYLGNMIKSKIFEHASKQSYHALPKGEDMLITTQRVEMYSRQKTTGKLSFNQLWTRNAVSTLLTSALYDFHLGSFANIWTLFLSTPRYRTSSHTAQKQSLPLLFTGGLGDSGSPDAPSSLSNGNEVQGPDWMAKPALMEECQTESDYDTLAEIPSSQLNDENTAPAMQQIEPGHPAAPIDPIPRRRPVDTAFEMDEDDYEALRLSLGIPKQSDEFLNRKTSPRAIPSPATPGTQIAQESRTTDRHLASPIQLQPRRRPPTSSSTPPSEARNVSRRFPGRPRKRAYQYLEQEAASILGDDWILQKKKLTLNMNDMSNNEEKPHLASKSSSKPQQKRTQSGTQSTLSTATWTVPPKDRLEVVLQPKRSTRLAAYKEADGSSKSVAELPKRGGHRGRGRPRVLLSARDQATNRVDKRAAVISKNTSSGRPKNVMRRVIGGRVGVIGVRRSERTNADNLDPAKHIITSGSVEPTTNSVVEPGSRRGRPPGRPKRRGRPPTRARVSNGRK</sequence>
<dbReference type="Pfam" id="PF07690">
    <property type="entry name" value="MFS_1"/>
    <property type="match status" value="1"/>
</dbReference>
<feature type="transmembrane region" description="Helical" evidence="7">
    <location>
        <begin position="84"/>
        <end position="101"/>
    </location>
</feature>
<dbReference type="GO" id="GO:0022857">
    <property type="term" value="F:transmembrane transporter activity"/>
    <property type="evidence" value="ECO:0007669"/>
    <property type="project" value="InterPro"/>
</dbReference>
<dbReference type="KEGG" id="mbrn:26246582"/>
<evidence type="ECO:0000256" key="1">
    <source>
        <dbReference type="ARBA" id="ARBA00004141"/>
    </source>
</evidence>
<proteinExistence type="predicted"/>
<feature type="transmembrane region" description="Helical" evidence="7">
    <location>
        <begin position="138"/>
        <end position="159"/>
    </location>
</feature>
<evidence type="ECO:0000313" key="8">
    <source>
        <dbReference type="EMBL" id="QLI70718.1"/>
    </source>
</evidence>
<dbReference type="PANTHER" id="PTHR23504:SF16">
    <property type="entry name" value="TRANSPORTER, PUTATIVE (AFU_ORTHOLOGUE AFUA_1G13970)-RELATED"/>
    <property type="match status" value="1"/>
</dbReference>
<comment type="subcellular location">
    <subcellularLocation>
        <location evidence="1">Membrane</location>
        <topology evidence="1">Multi-pass membrane protein</topology>
    </subcellularLocation>
</comment>
<feature type="transmembrane region" description="Helical" evidence="7">
    <location>
        <begin position="221"/>
        <end position="243"/>
    </location>
</feature>
<keyword evidence="3 7" id="KW-0812">Transmembrane</keyword>
<feature type="transmembrane region" description="Helical" evidence="7">
    <location>
        <begin position="171"/>
        <end position="195"/>
    </location>
</feature>
<gene>
    <name evidence="8" type="ORF">G6M90_00g069660</name>
</gene>
<dbReference type="GeneID" id="26246582"/>
<feature type="compositionally biased region" description="Polar residues" evidence="6">
    <location>
        <begin position="720"/>
        <end position="731"/>
    </location>
</feature>
<feature type="compositionally biased region" description="Polar residues" evidence="6">
    <location>
        <begin position="487"/>
        <end position="496"/>
    </location>
</feature>
<evidence type="ECO:0000256" key="6">
    <source>
        <dbReference type="SAM" id="MobiDB-lite"/>
    </source>
</evidence>
<dbReference type="AlphaFoldDB" id="A0A7D5UZG4"/>
<evidence type="ECO:0000256" key="7">
    <source>
        <dbReference type="SAM" id="Phobius"/>
    </source>
</evidence>
<dbReference type="Proteomes" id="UP000510686">
    <property type="component" value="Chromosome 4"/>
</dbReference>
<feature type="region of interest" description="Disordered" evidence="6">
    <location>
        <begin position="570"/>
        <end position="607"/>
    </location>
</feature>
<dbReference type="GO" id="GO:0016020">
    <property type="term" value="C:membrane"/>
    <property type="evidence" value="ECO:0007669"/>
    <property type="project" value="UniProtKB-SubCell"/>
</dbReference>
<protein>
    <recommendedName>
        <fullName evidence="10">Major facilitator superfamily (MFS) profile domain-containing protein</fullName>
    </recommendedName>
</protein>
<dbReference type="Gene3D" id="1.20.1250.20">
    <property type="entry name" value="MFS general substrate transporter like domains"/>
    <property type="match status" value="1"/>
</dbReference>
<reference evidence="8 9" key="1">
    <citation type="submission" date="2020-07" db="EMBL/GenBank/DDBJ databases">
        <title>Telomere length de novo assembly of all 7 chromosomes of the fungus, Metarhizium brunneum, using a novel assembly pipeline.</title>
        <authorList>
            <person name="Saud z."/>
            <person name="Kortsinoglou A."/>
            <person name="Kouvelis V.N."/>
            <person name="Butt T.M."/>
        </authorList>
    </citation>
    <scope>NUCLEOTIDE SEQUENCE [LARGE SCALE GENOMIC DNA]</scope>
    <source>
        <strain evidence="8 9">4556</strain>
    </source>
</reference>
<dbReference type="InterPro" id="IPR011701">
    <property type="entry name" value="MFS"/>
</dbReference>
<organism evidence="8 9">
    <name type="scientific">Metarhizium brunneum</name>
    <dbReference type="NCBI Taxonomy" id="500148"/>
    <lineage>
        <taxon>Eukaryota</taxon>
        <taxon>Fungi</taxon>
        <taxon>Dikarya</taxon>
        <taxon>Ascomycota</taxon>
        <taxon>Pezizomycotina</taxon>
        <taxon>Sordariomycetes</taxon>
        <taxon>Hypocreomycetidae</taxon>
        <taxon>Hypocreales</taxon>
        <taxon>Clavicipitaceae</taxon>
        <taxon>Metarhizium</taxon>
    </lineage>
</organism>
<evidence type="ECO:0000256" key="5">
    <source>
        <dbReference type="ARBA" id="ARBA00023136"/>
    </source>
</evidence>
<dbReference type="InterPro" id="IPR036259">
    <property type="entry name" value="MFS_trans_sf"/>
</dbReference>
<feature type="region of interest" description="Disordered" evidence="6">
    <location>
        <begin position="714"/>
        <end position="762"/>
    </location>
</feature>
<feature type="region of interest" description="Disordered" evidence="6">
    <location>
        <begin position="628"/>
        <end position="655"/>
    </location>
</feature>
<evidence type="ECO:0000256" key="3">
    <source>
        <dbReference type="ARBA" id="ARBA00022692"/>
    </source>
</evidence>
<dbReference type="PANTHER" id="PTHR23504">
    <property type="entry name" value="MAJOR FACILITATOR SUPERFAMILY DOMAIN-CONTAINING PROTEIN 10"/>
    <property type="match status" value="1"/>
</dbReference>
<accession>A0A7D5UZG4</accession>
<dbReference type="SUPFAM" id="SSF103473">
    <property type="entry name" value="MFS general substrate transporter"/>
    <property type="match status" value="1"/>
</dbReference>
<dbReference type="RefSeq" id="XP_014540709.2">
    <property type="nucleotide sequence ID" value="XM_014685223.2"/>
</dbReference>
<feature type="region of interest" description="Disordered" evidence="6">
    <location>
        <begin position="476"/>
        <end position="535"/>
    </location>
</feature>
<keyword evidence="4 7" id="KW-1133">Transmembrane helix</keyword>
<evidence type="ECO:0000256" key="2">
    <source>
        <dbReference type="ARBA" id="ARBA00022448"/>
    </source>
</evidence>
<evidence type="ECO:0000313" key="9">
    <source>
        <dbReference type="Proteomes" id="UP000510686"/>
    </source>
</evidence>
<feature type="transmembrane region" description="Helical" evidence="7">
    <location>
        <begin position="41"/>
        <end position="64"/>
    </location>
</feature>